<organism evidence="10 11">
    <name type="scientific">Fructilactobacillus hinvesii</name>
    <dbReference type="NCBI Taxonomy" id="2940300"/>
    <lineage>
        <taxon>Bacteria</taxon>
        <taxon>Bacillati</taxon>
        <taxon>Bacillota</taxon>
        <taxon>Bacilli</taxon>
        <taxon>Lactobacillales</taxon>
        <taxon>Lactobacillaceae</taxon>
        <taxon>Fructilactobacillus</taxon>
    </lineage>
</organism>
<dbReference type="CDD" id="cd03225">
    <property type="entry name" value="ABC_cobalt_CbiO_domain1"/>
    <property type="match status" value="1"/>
</dbReference>
<dbReference type="PROSITE" id="PS50893">
    <property type="entry name" value="ABC_TRANSPORTER_2"/>
    <property type="match status" value="1"/>
</dbReference>
<gene>
    <name evidence="10" type="ORF">M3M39_02140</name>
</gene>
<evidence type="ECO:0000313" key="11">
    <source>
        <dbReference type="Proteomes" id="UP001057025"/>
    </source>
</evidence>
<reference evidence="10" key="1">
    <citation type="submission" date="2022-05" db="EMBL/GenBank/DDBJ databases">
        <authorList>
            <person name="Oliphant S.A."/>
            <person name="Watson-Haigh N.S."/>
            <person name="Sumby K.M."/>
            <person name="Gardner J.M."/>
            <person name="Jiranek V."/>
        </authorList>
    </citation>
    <scope>NUCLEOTIDE SEQUENCE</scope>
    <source>
        <strain evidence="10">KI11_C11</strain>
    </source>
</reference>
<evidence type="ECO:0000256" key="3">
    <source>
        <dbReference type="ARBA" id="ARBA00022448"/>
    </source>
</evidence>
<comment type="similarity">
    <text evidence="2">Belongs to the ABC transporter superfamily.</text>
</comment>
<dbReference type="InterPro" id="IPR027417">
    <property type="entry name" value="P-loop_NTPase"/>
</dbReference>
<evidence type="ECO:0000256" key="4">
    <source>
        <dbReference type="ARBA" id="ARBA00022475"/>
    </source>
</evidence>
<evidence type="ECO:0000256" key="2">
    <source>
        <dbReference type="ARBA" id="ARBA00005417"/>
    </source>
</evidence>
<sequence>MEKETGIAFEHVHFRYPYQPDPTFQDVNFQISAGQWVSLLGGNGSGKSTLLKLLVGLELPASGTIRINGQVVQPINQAVNQTVGMVFQDPDNQFVGATVADDVAFGLANQNLTHTELQNRVQAALQLVDMETTLAQAPEQLSGGQKQRVAVASVIARRPQVLLLDEVTSMLDPQGRQELVARLHQLHQQFGITVLEVTHNPNEAALADNVVVLHAGQIAMQGAPTTVFAHCEQLEKWGLQAPLRYRLQNWLKNHNYPISAEQAASNESLRNAIWQLKSKI</sequence>
<dbReference type="NCBIfam" id="NF010167">
    <property type="entry name" value="PRK13648.1"/>
    <property type="match status" value="1"/>
</dbReference>
<dbReference type="InterPro" id="IPR017871">
    <property type="entry name" value="ABC_transporter-like_CS"/>
</dbReference>
<dbReference type="SUPFAM" id="SSF52540">
    <property type="entry name" value="P-loop containing nucleoside triphosphate hydrolases"/>
    <property type="match status" value="1"/>
</dbReference>
<keyword evidence="8" id="KW-0472">Membrane</keyword>
<dbReference type="PANTHER" id="PTHR43553">
    <property type="entry name" value="HEAVY METAL TRANSPORTER"/>
    <property type="match status" value="1"/>
</dbReference>
<dbReference type="Gene3D" id="3.40.50.300">
    <property type="entry name" value="P-loop containing nucleotide triphosphate hydrolases"/>
    <property type="match status" value="1"/>
</dbReference>
<evidence type="ECO:0000259" key="9">
    <source>
        <dbReference type="PROSITE" id="PS50893"/>
    </source>
</evidence>
<name>A0ABY5BUP7_9LACO</name>
<dbReference type="Proteomes" id="UP001057025">
    <property type="component" value="Chromosome"/>
</dbReference>
<keyword evidence="11" id="KW-1185">Reference proteome</keyword>
<evidence type="ECO:0000256" key="5">
    <source>
        <dbReference type="ARBA" id="ARBA00022741"/>
    </source>
</evidence>
<keyword evidence="4" id="KW-1003">Cell membrane</keyword>
<dbReference type="InterPro" id="IPR003593">
    <property type="entry name" value="AAA+_ATPase"/>
</dbReference>
<protein>
    <submittedName>
        <fullName evidence="10">Energy-coupling factor transporter ATPase</fullName>
    </submittedName>
</protein>
<dbReference type="PANTHER" id="PTHR43553:SF24">
    <property type="entry name" value="ENERGY-COUPLING FACTOR TRANSPORTER ATP-BINDING PROTEIN ECFA1"/>
    <property type="match status" value="1"/>
</dbReference>
<dbReference type="EMBL" id="CP097118">
    <property type="protein sequence ID" value="USS88301.1"/>
    <property type="molecule type" value="Genomic_DNA"/>
</dbReference>
<dbReference type="PROSITE" id="PS00211">
    <property type="entry name" value="ABC_TRANSPORTER_1"/>
    <property type="match status" value="1"/>
</dbReference>
<keyword evidence="7" id="KW-1278">Translocase</keyword>
<dbReference type="InterPro" id="IPR003439">
    <property type="entry name" value="ABC_transporter-like_ATP-bd"/>
</dbReference>
<evidence type="ECO:0000256" key="8">
    <source>
        <dbReference type="ARBA" id="ARBA00023136"/>
    </source>
</evidence>
<accession>A0ABY5BUP7</accession>
<comment type="subcellular location">
    <subcellularLocation>
        <location evidence="1">Cell membrane</location>
        <topology evidence="1">Peripheral membrane protein</topology>
    </subcellularLocation>
</comment>
<dbReference type="InterPro" id="IPR015856">
    <property type="entry name" value="ABC_transpr_CbiO/EcfA_su"/>
</dbReference>
<evidence type="ECO:0000313" key="10">
    <source>
        <dbReference type="EMBL" id="USS88301.1"/>
    </source>
</evidence>
<keyword evidence="3" id="KW-0813">Transport</keyword>
<evidence type="ECO:0000256" key="6">
    <source>
        <dbReference type="ARBA" id="ARBA00022840"/>
    </source>
</evidence>
<feature type="domain" description="ABC transporter" evidence="9">
    <location>
        <begin position="7"/>
        <end position="240"/>
    </location>
</feature>
<dbReference type="Pfam" id="PF00005">
    <property type="entry name" value="ABC_tran"/>
    <property type="match status" value="1"/>
</dbReference>
<proteinExistence type="inferred from homology"/>
<dbReference type="InterPro" id="IPR050095">
    <property type="entry name" value="ECF_ABC_transporter_ATP-bd"/>
</dbReference>
<evidence type="ECO:0000256" key="7">
    <source>
        <dbReference type="ARBA" id="ARBA00022967"/>
    </source>
</evidence>
<keyword evidence="6" id="KW-0067">ATP-binding</keyword>
<evidence type="ECO:0000256" key="1">
    <source>
        <dbReference type="ARBA" id="ARBA00004202"/>
    </source>
</evidence>
<dbReference type="SMART" id="SM00382">
    <property type="entry name" value="AAA"/>
    <property type="match status" value="1"/>
</dbReference>
<dbReference type="RefSeq" id="WP_252797587.1">
    <property type="nucleotide sequence ID" value="NZ_CP097118.1"/>
</dbReference>
<keyword evidence="5" id="KW-0547">Nucleotide-binding</keyword>